<organism evidence="3 4">
    <name type="scientific">Sinanodonta woodiana</name>
    <name type="common">Chinese pond mussel</name>
    <name type="synonym">Anodonta woodiana</name>
    <dbReference type="NCBI Taxonomy" id="1069815"/>
    <lineage>
        <taxon>Eukaryota</taxon>
        <taxon>Metazoa</taxon>
        <taxon>Spiralia</taxon>
        <taxon>Lophotrochozoa</taxon>
        <taxon>Mollusca</taxon>
        <taxon>Bivalvia</taxon>
        <taxon>Autobranchia</taxon>
        <taxon>Heteroconchia</taxon>
        <taxon>Palaeoheterodonta</taxon>
        <taxon>Unionida</taxon>
        <taxon>Unionoidea</taxon>
        <taxon>Unionidae</taxon>
        <taxon>Unioninae</taxon>
        <taxon>Sinanodonta</taxon>
    </lineage>
</organism>
<gene>
    <name evidence="3" type="ORF">ACJMK2_044692</name>
</gene>
<dbReference type="InterPro" id="IPR028103">
    <property type="entry name" value="Spatacsin"/>
</dbReference>
<evidence type="ECO:0000259" key="2">
    <source>
        <dbReference type="Pfam" id="PF14649"/>
    </source>
</evidence>
<dbReference type="PANTHER" id="PTHR13650">
    <property type="entry name" value="SPATACSIN"/>
    <property type="match status" value="1"/>
</dbReference>
<dbReference type="InterPro" id="IPR028107">
    <property type="entry name" value="Spatacsin_C_dom"/>
</dbReference>
<evidence type="ECO:0000256" key="1">
    <source>
        <dbReference type="SAM" id="MobiDB-lite"/>
    </source>
</evidence>
<evidence type="ECO:0000313" key="3">
    <source>
        <dbReference type="EMBL" id="KAL3867490.1"/>
    </source>
</evidence>
<feature type="domain" description="Spatacsin C-terminal" evidence="2">
    <location>
        <begin position="2009"/>
        <end position="2299"/>
    </location>
</feature>
<proteinExistence type="predicted"/>
<dbReference type="EMBL" id="JBJQND010000009">
    <property type="protein sequence ID" value="KAL3867490.1"/>
    <property type="molecule type" value="Genomic_DNA"/>
</dbReference>
<comment type="caution">
    <text evidence="3">The sequence shown here is derived from an EMBL/GenBank/DDBJ whole genome shotgun (WGS) entry which is preliminary data.</text>
</comment>
<protein>
    <recommendedName>
        <fullName evidence="2">Spatacsin C-terminal domain-containing protein</fullName>
    </recommendedName>
</protein>
<accession>A0ABD3W4G9</accession>
<feature type="region of interest" description="Disordered" evidence="1">
    <location>
        <begin position="1323"/>
        <end position="1352"/>
    </location>
</feature>
<dbReference type="Proteomes" id="UP001634394">
    <property type="component" value="Unassembled WGS sequence"/>
</dbReference>
<dbReference type="Pfam" id="PF14649">
    <property type="entry name" value="Spatacsin_C"/>
    <property type="match status" value="1"/>
</dbReference>
<dbReference type="PANTHER" id="PTHR13650:SF0">
    <property type="entry name" value="SPATACSIN"/>
    <property type="match status" value="1"/>
</dbReference>
<name>A0ABD3W4G9_SINWO</name>
<evidence type="ECO:0000313" key="4">
    <source>
        <dbReference type="Proteomes" id="UP001634394"/>
    </source>
</evidence>
<keyword evidence="4" id="KW-1185">Reference proteome</keyword>
<reference evidence="3 4" key="1">
    <citation type="submission" date="2024-11" db="EMBL/GenBank/DDBJ databases">
        <title>Chromosome-level genome assembly of the freshwater bivalve Anodonta woodiana.</title>
        <authorList>
            <person name="Chen X."/>
        </authorList>
    </citation>
    <scope>NUCLEOTIDE SEQUENCE [LARGE SCALE GENOMIC DNA]</scope>
    <source>
        <strain evidence="3">MN2024</strain>
        <tissue evidence="3">Gills</tissue>
    </source>
</reference>
<sequence length="2320" mass="263795">MNVIDFSATKTKEPIKHVAALPNSVRMIIIGPSGSGKTQLLLNLIMRWMKWDKLYLVAPSVDDQRYEISNDSIWIPWYVVLSRSKTNIYSNSTCRIMNQKHVLPYLGIIVNIIFGISLTDFHSILDGGLFTTLDLKGLLVSGKSIILWRISEDLKTLLLTHGENQMLHIDIVKYVGNFPDSVTNEIGGLGDSTLTLPSRLSTCQFGDVTWREKLLFLNSSQMESTSIPWYKKSRDSCSKFHKGRQIKQKFSVTGFNVKGKEETVSLNDHFARDLCLPNNSVNSQIREITLGPLKITVILQKSQLSYLSICDVERQNWITQRIGTEERIIVSRNPSMPHLVVTSTHMICLVTDSSLKEEEFVSELMVYSGASVADVVCHLNKWGRCSIPIHTLEIGLKQRQLDTVSFFFKSKENLLSRNNLKVTSPCSPTSSCVPVHDYYGNVTQLDMALNIVLHSAESSIDDIHSIRFGQELLDLILNFLYGLLLDALGDEKEDLQQAVDKLLDYISEARECVRRLDAKQQGSQSQSVNMKQEKLEKLTDTGICENQDEAVIEEGIFSNRIPELQIHLQERGESAKGKYSNLKKTAIIKALKHLAAGNIRKAKKLISNLGIDVASKLWEIALFTSDVTLRHVIISELKFMSALSNDQVSMVMFLEQLTQLLLSKTFEKGMMSPQDQNMEIPAQEVGHQKVVPSQDSTAEEAQIQDVVLLDWVQNWDQDARDLILLDFYIKQKDKGVLDFSLGGFRADILWGYLLSHDMISVAVDWIEGSFQTGTPQRPWPVLSVGPVPMECVDNLQSCPPHKSHILLKTFARFGIFPKDALVDFPKLLVQLSFCGGVLSIPHPVSKAHFLDVDQFHMDMVQHCVHKNLPDLLWDYSHMHKLSTVFLQTLEQRFSSHSWLPLFTSLFRLSGKNKDTPAIYQASLYNTAYVWGPEYSSVSSLIQGGHVLAALATLMYSAEPIHQVNDVSHALKSFDNLPSQAVEVAVKSYPKLHAALFPTSVQDSGQKDVTVYQLLVGNAPFDPSRLFGWQTTNDCAGEDCKSIMPYFSEPNLISRFTYSENLRYTYYLKQGRPSFAFVTFLAEELRSGAAHIHYRRLMTAVGTSLWMGVKYLHHPDISSACVVFQELLGYESLMLRTYLQVGTEIQAHKNSAMMGQLEKRREQIKMNEKETVELLLKCVKNHRKYGPTVLQALEAAILASIVREGITQSSFEAAQRWTVALLFSQLIGLPYSTVFLESCAQANRWLPFIWFSQIHQYPKEQLKNVLHLFKSAHLQEHLNYVLENADIRSAQEEKKKKLVKHASEERRKDVRTLLYARIGVAPEKFSDESSSDDTPVSETQSHDTEDEVDEDVKISEESAPSDVFGIVFAANSHPSPWKALLAYSVTLRNPIFAELAACTRGASVLPCLCGWLVSMLTIAKHQPFLEEHGKVFWKYNLQTIDALIDLYIQNKWGSTLATGFDIFQPISPLLPFLKFYASFTEKKDYSKCKMLLDEFKEAMYCSYSSSESLGRPQNLIGDSPWLEQVTYKILHYMLTNTPSVYEVFQLLALLESESITLVFSFDVPDFRKLYQLVQLIQKTQLRHVNFSCLLLPGTTQYHEECDRIISHMMSQQQYQEARNLAQLTGSSTDHVTLEQVLNEKSNIQGMNIWNSPQVRINFYRECSRTFQKYKVSPARVAEFFEDEVQQTEDVCEKAYLYELCLDSLSGDLDINDRSLTMQLYHNMWTFRIKHKVQQIETGQSSDTLTDDMFTVETSSEKRISEQQKQNKRELICIGKMPHARDQPLLASDKEEMALLMLIGELLDAGSIKESCHVATEFSIYSQDLAIILTCIRLSLRTMSTSSIDPEMVQLITSDSSKTRRLSLVAVPMLKTSSSLSLMSNVPPSLDFLSADKEEVLETMERLCKQCNHGQQFCRRVITAFRVSSVLDMKYEDVVASDEFEILKMLLKLNCSQKFRLATEHLSTCLLSPKEVAGFLSDSIVQSYRSKLLLSPEEIQEDLSQIVWLCPEPSLLGDRLLEAVSSLAGDHEDIVKEVLSIQTELLILSHECHTAASNMEGIANVLRAARLMTVYLESAQEFQLMVRLLVGVGRFNEMIFIFDILKQNHQFELLLKRGLEKETKLKMALLDYLKCYHPGDRETYEMVALNFLMYREIAQKLEENAYKHLDDLKKKSLENTPAIQNLLQKIAQYFSDAAESYLKENCLRHAQNCIRKARLVALQLKYITTSLIFLNLTQQGAIQLITEHSIFPEVFIVSEAYGIKDKWASALCNNVILRGDLKYLQEFKSMQRLTPALIQEAIERLELNPKIIKKLKTQVLVIKCHE</sequence>